<accession>A0ABD1A6F4</accession>
<dbReference type="PRINTS" id="PR00364">
    <property type="entry name" value="DISEASERSIST"/>
</dbReference>
<dbReference type="GO" id="GO:0051707">
    <property type="term" value="P:response to other organism"/>
    <property type="evidence" value="ECO:0007669"/>
    <property type="project" value="UniProtKB-ARBA"/>
</dbReference>
<dbReference type="InterPro" id="IPR058922">
    <property type="entry name" value="WHD_DRP"/>
</dbReference>
<evidence type="ECO:0000313" key="12">
    <source>
        <dbReference type="Proteomes" id="UP001558713"/>
    </source>
</evidence>
<dbReference type="InterPro" id="IPR042197">
    <property type="entry name" value="Apaf_helical"/>
</dbReference>
<dbReference type="InterPro" id="IPR036388">
    <property type="entry name" value="WH-like_DNA-bd_sf"/>
</dbReference>
<dbReference type="InterPro" id="IPR032675">
    <property type="entry name" value="LRR_dom_sf"/>
</dbReference>
<proteinExistence type="predicted"/>
<dbReference type="Gene3D" id="3.40.50.300">
    <property type="entry name" value="P-loop containing nucleotide triphosphate hydrolases"/>
    <property type="match status" value="1"/>
</dbReference>
<dbReference type="Pfam" id="PF25019">
    <property type="entry name" value="LRR_R13L1-DRL21"/>
    <property type="match status" value="1"/>
</dbReference>
<dbReference type="Proteomes" id="UP001558713">
    <property type="component" value="Unassembled WGS sequence"/>
</dbReference>
<evidence type="ECO:0000259" key="8">
    <source>
        <dbReference type="Pfam" id="PF18052"/>
    </source>
</evidence>
<dbReference type="InterPro" id="IPR027417">
    <property type="entry name" value="P-loop_NTPase"/>
</dbReference>
<evidence type="ECO:0000256" key="1">
    <source>
        <dbReference type="ARBA" id="ARBA00022614"/>
    </source>
</evidence>
<organism evidence="11 12">
    <name type="scientific">Cardamine amara subsp. amara</name>
    <dbReference type="NCBI Taxonomy" id="228776"/>
    <lineage>
        <taxon>Eukaryota</taxon>
        <taxon>Viridiplantae</taxon>
        <taxon>Streptophyta</taxon>
        <taxon>Embryophyta</taxon>
        <taxon>Tracheophyta</taxon>
        <taxon>Spermatophyta</taxon>
        <taxon>Magnoliopsida</taxon>
        <taxon>eudicotyledons</taxon>
        <taxon>Gunneridae</taxon>
        <taxon>Pentapetalae</taxon>
        <taxon>rosids</taxon>
        <taxon>malvids</taxon>
        <taxon>Brassicales</taxon>
        <taxon>Brassicaceae</taxon>
        <taxon>Cardamineae</taxon>
        <taxon>Cardamine</taxon>
    </lineage>
</organism>
<evidence type="ECO:0000259" key="7">
    <source>
        <dbReference type="Pfam" id="PF00931"/>
    </source>
</evidence>
<dbReference type="Gene3D" id="3.80.10.10">
    <property type="entry name" value="Ribonuclease Inhibitor"/>
    <property type="match status" value="3"/>
</dbReference>
<gene>
    <name evidence="11" type="ORF">V5N11_024961</name>
</gene>
<evidence type="ECO:0000256" key="4">
    <source>
        <dbReference type="ARBA" id="ARBA00022821"/>
    </source>
</evidence>
<name>A0ABD1A6F4_CARAN</name>
<evidence type="ECO:0000313" key="11">
    <source>
        <dbReference type="EMBL" id="KAL1202393.1"/>
    </source>
</evidence>
<dbReference type="InterPro" id="IPR002182">
    <property type="entry name" value="NB-ARC"/>
</dbReference>
<keyword evidence="12" id="KW-1185">Reference proteome</keyword>
<keyword evidence="2" id="KW-0677">Repeat</keyword>
<keyword evidence="3" id="KW-0547">Nucleotide-binding</keyword>
<evidence type="ECO:0000259" key="10">
    <source>
        <dbReference type="Pfam" id="PF25019"/>
    </source>
</evidence>
<dbReference type="SUPFAM" id="SSF52058">
    <property type="entry name" value="L domain-like"/>
    <property type="match status" value="2"/>
</dbReference>
<evidence type="ECO:0000256" key="6">
    <source>
        <dbReference type="SAM" id="MobiDB-lite"/>
    </source>
</evidence>
<keyword evidence="1" id="KW-0433">Leucine-rich repeat</keyword>
<reference evidence="11 12" key="1">
    <citation type="submission" date="2024-04" db="EMBL/GenBank/DDBJ databases">
        <title>Genome assembly C_amara_ONT_v2.</title>
        <authorList>
            <person name="Yant L."/>
            <person name="Moore C."/>
            <person name="Slenker M."/>
        </authorList>
    </citation>
    <scope>NUCLEOTIDE SEQUENCE [LARGE SCALE GENOMIC DNA]</scope>
    <source>
        <tissue evidence="11">Leaf</tissue>
    </source>
</reference>
<dbReference type="Pfam" id="PF00931">
    <property type="entry name" value="NB-ARC"/>
    <property type="match status" value="1"/>
</dbReference>
<evidence type="ECO:0000256" key="5">
    <source>
        <dbReference type="ARBA" id="ARBA00022840"/>
    </source>
</evidence>
<dbReference type="InterPro" id="IPR041118">
    <property type="entry name" value="Rx_N"/>
</dbReference>
<dbReference type="Pfam" id="PF18052">
    <property type="entry name" value="Rx_N"/>
    <property type="match status" value="1"/>
</dbReference>
<evidence type="ECO:0000256" key="3">
    <source>
        <dbReference type="ARBA" id="ARBA00022741"/>
    </source>
</evidence>
<keyword evidence="4" id="KW-0611">Plant defense</keyword>
<feature type="domain" description="Disease resistance N-terminal" evidence="8">
    <location>
        <begin position="33"/>
        <end position="92"/>
    </location>
</feature>
<feature type="domain" description="R13L1/DRL21-like LRR repeat region" evidence="10">
    <location>
        <begin position="683"/>
        <end position="815"/>
    </location>
</feature>
<dbReference type="FunFam" id="3.40.50.300:FF:001091">
    <property type="entry name" value="Probable disease resistance protein At1g61300"/>
    <property type="match status" value="1"/>
</dbReference>
<dbReference type="InterPro" id="IPR056789">
    <property type="entry name" value="LRR_R13L1-DRL21"/>
</dbReference>
<dbReference type="PANTHER" id="PTHR36766:SF51">
    <property type="entry name" value="DISEASE RESISTANCE RPP13-LIKE PROTEIN 1"/>
    <property type="match status" value="1"/>
</dbReference>
<keyword evidence="5" id="KW-0067">ATP-binding</keyword>
<comment type="caution">
    <text evidence="11">The sequence shown here is derived from an EMBL/GenBank/DDBJ whole genome shotgun (WGS) entry which is preliminary data.</text>
</comment>
<feature type="domain" description="NB-ARC" evidence="7">
    <location>
        <begin position="178"/>
        <end position="343"/>
    </location>
</feature>
<dbReference type="PANTHER" id="PTHR36766">
    <property type="entry name" value="PLANT BROAD-SPECTRUM MILDEW RESISTANCE PROTEIN RPW8"/>
    <property type="match status" value="1"/>
</dbReference>
<feature type="compositionally biased region" description="Low complexity" evidence="6">
    <location>
        <begin position="944"/>
        <end position="972"/>
    </location>
</feature>
<dbReference type="EMBL" id="JBANAX010000576">
    <property type="protein sequence ID" value="KAL1202393.1"/>
    <property type="molecule type" value="Genomic_DNA"/>
</dbReference>
<dbReference type="GO" id="GO:0005524">
    <property type="term" value="F:ATP binding"/>
    <property type="evidence" value="ECO:0007669"/>
    <property type="project" value="UniProtKB-KW"/>
</dbReference>
<dbReference type="Gene3D" id="1.10.8.430">
    <property type="entry name" value="Helical domain of apoptotic protease-activating factors"/>
    <property type="match status" value="1"/>
</dbReference>
<protein>
    <submittedName>
        <fullName evidence="11">Disease resistance protein</fullName>
    </submittedName>
</protein>
<dbReference type="Gene3D" id="1.10.10.10">
    <property type="entry name" value="Winged helix-like DNA-binding domain superfamily/Winged helix DNA-binding domain"/>
    <property type="match status" value="1"/>
</dbReference>
<sequence>MVNSYLASCVNVMIERINTSQELVDLCKGKSSTALLKRLKVALVTANPVLADAEQRAEHVREVKHWFTGIKDAFFQAEDILDELLTEALRRRIVAEAGGFGGLFQNLRAGREAIQKKIEPKMEKVVRLLEHHVKHIEVIGLKEFSKTQEPQWRQASRSRPDDLPQGRVVGRAEDKLALVNLLLSDDEIDISKPAVISIVGMPGVGKTTLTEIVFNDNRVTEHFDVKMWISVGINFNVFTVTKAILQEITSSAVNTEDLPSLQIQLKQILSGKRFLLVLDDFWSESNSEWESFQVAFTDAEKRSKIVLTTRSEIVSTVAKGKIYPIKLMTNEECWELISRSAFGNISVGSINQELEGIGKRIAEQCKGLPLAARAISSHLRSKPNPDDWYAVSKNFSSYTNSILPVFKLSYDSLPPQLKRCFALCSIFPKGHVFDREQLVLLWMAIDLLYQPRSNRRLEEIGNNYLDDLVAQSFFQRLDITTTSFVMHDLMNDLAKAVSGDFCFRLEDDNIPEIPSTARHFSFSRSQCDASVAFGSISGAEFLRTILPFNSLTGLESLQLTEKVLNPLLQSLSGLRILSLSHYQITNLPKSLRGLKLLRYLDLSSTKIKELPEFVCTLCNLQTLLLSNCHDLTSLPKNIAELINLRLLDLVGTPLLEMPPGIKKLRSLQKLSNFVIGKLSGAGLHELKELTHLRGTLRISELQNVAFASEAKDAGLKRKPYLDGLILKWTLKDSSFVPGSLNAFACDQKEVLRMLEPHPRLKTFCIESYQGAGFPKWLGDSSISSIASVTLSSCNLCISLPSLGQLPSLKYLSIEKFNILQKVGLEFFFGEDNSSFVPFRSLETLKFYAMLRWEEWICPELEGGIFPCLQKLIIQRCPRLRKTFPEGLPSSTEVTISDCPLRAVAGGEDFSIGNLSNIQESPASIPSMGRSELSSPTGYPKLDASTSGQQNLGSSSQSNDDNDVTSTSSLSSLPKDRLLSQTEDLDQYETQFESSHQNIEEPAVISARYSGYNSDIHSSLSPYISRASLFSDHKNEGPGLLGSSSYQYQQFGKPPVQSAPSSDDKRPSQNDDETDIECLKVRDISHLMELPQNLQSLYIDSCDGLTSLPESLTESYPNLHELIIIACHSLESFPGSHPPTTLKTLYIRDCKKLDFADSLQPTRSYSQLEHLFIGSSCNNLLIFPLSLFPKLKSLSIRDCESFRAFSIHAGLGDDRIALESLEIRDCPNLETFPQGGLPTPKLSSMLLSNCKKLRALPEKLFGLTSLQSLFIIKCPVIETIPGGGFPSNLRTLCISQCDKLTPRIEWGLRDLENLRNFEIEGGNEDIESFPDEGLLPKGLFSLRISRFENLKNLNHKGFQNTKVLEMLEINGCDKLRILIDEDLPPSLSCLRISSCSWLSENFAEAETEFFKVLNIPHVEIDGEILS</sequence>
<feature type="domain" description="Disease resistance protein winged helix" evidence="9">
    <location>
        <begin position="426"/>
        <end position="494"/>
    </location>
</feature>
<dbReference type="SUPFAM" id="SSF52540">
    <property type="entry name" value="P-loop containing nucleoside triphosphate hydrolases"/>
    <property type="match status" value="1"/>
</dbReference>
<evidence type="ECO:0000256" key="2">
    <source>
        <dbReference type="ARBA" id="ARBA00022737"/>
    </source>
</evidence>
<dbReference type="GO" id="GO:0006952">
    <property type="term" value="P:defense response"/>
    <property type="evidence" value="ECO:0007669"/>
    <property type="project" value="UniProtKB-KW"/>
</dbReference>
<dbReference type="Gene3D" id="1.20.5.4130">
    <property type="match status" value="1"/>
</dbReference>
<evidence type="ECO:0000259" key="9">
    <source>
        <dbReference type="Pfam" id="PF23559"/>
    </source>
</evidence>
<feature type="region of interest" description="Disordered" evidence="6">
    <location>
        <begin position="920"/>
        <end position="975"/>
    </location>
</feature>
<feature type="region of interest" description="Disordered" evidence="6">
    <location>
        <begin position="1040"/>
        <end position="1074"/>
    </location>
</feature>
<dbReference type="Pfam" id="PF23559">
    <property type="entry name" value="WHD_DRP"/>
    <property type="match status" value="1"/>
</dbReference>